<organism evidence="1 2">
    <name type="scientific">Metarhizium robertsii</name>
    <dbReference type="NCBI Taxonomy" id="568076"/>
    <lineage>
        <taxon>Eukaryota</taxon>
        <taxon>Fungi</taxon>
        <taxon>Dikarya</taxon>
        <taxon>Ascomycota</taxon>
        <taxon>Pezizomycotina</taxon>
        <taxon>Sordariomycetes</taxon>
        <taxon>Hypocreomycetidae</taxon>
        <taxon>Hypocreales</taxon>
        <taxon>Clavicipitaceae</taxon>
        <taxon>Metarhizium</taxon>
    </lineage>
</organism>
<comment type="caution">
    <text evidence="1">The sequence shown here is derived from an EMBL/GenBank/DDBJ whole genome shotgun (WGS) entry which is preliminary data.</text>
</comment>
<dbReference type="Proteomes" id="UP000030151">
    <property type="component" value="Unassembled WGS sequence"/>
</dbReference>
<evidence type="ECO:0000313" key="2">
    <source>
        <dbReference type="Proteomes" id="UP000030151"/>
    </source>
</evidence>
<dbReference type="EMBL" id="JELW01000135">
    <property type="protein sequence ID" value="EXU94865.1"/>
    <property type="molecule type" value="Genomic_DNA"/>
</dbReference>
<gene>
    <name evidence="1" type="ORF">X797_012051</name>
</gene>
<protein>
    <submittedName>
        <fullName evidence="1">Uncharacterized protein</fullName>
    </submittedName>
</protein>
<name>A0A014MUQ9_9HYPO</name>
<accession>A0A014MUQ9</accession>
<evidence type="ECO:0000313" key="1">
    <source>
        <dbReference type="EMBL" id="EXU94865.1"/>
    </source>
</evidence>
<sequence>MGGEDEWKKYIVSRHRATARSSQLNIPFTRIQEPALDAFEDIEMIESAARNYEKWREEPDTSAFAPISGTSSTNLPEVIAERLRASMYYLQPRSFARLGEKYIFRASISLAAHWLAETPLPYNLLRSAPMNLDVKIEHDSHSSPIRIDADFGKPYKITISGFPLKLKVHTYRSHPHLMGGAFEGTSWRKKDIAPDYRAYGTCNRVGLLTLDEP</sequence>
<dbReference type="HOGENOM" id="CLU_1360704_0_0_1"/>
<reference evidence="1 2" key="1">
    <citation type="submission" date="2014-02" db="EMBL/GenBank/DDBJ databases">
        <title>The genome sequence of the entomopathogenic fungus Metarhizium robertsii ARSEF 2575.</title>
        <authorList>
            <person name="Giuliano Garisto Donzelli B."/>
            <person name="Roe B.A."/>
            <person name="Macmil S.L."/>
            <person name="Krasnoff S.B."/>
            <person name="Gibson D.M."/>
        </authorList>
    </citation>
    <scope>NUCLEOTIDE SEQUENCE [LARGE SCALE GENOMIC DNA]</scope>
    <source>
        <strain evidence="1 2">ARSEF 2575</strain>
    </source>
</reference>
<dbReference type="AlphaFoldDB" id="A0A014MUQ9"/>
<proteinExistence type="predicted"/>